<dbReference type="EMBL" id="KX117080">
    <property type="protein sequence ID" value="ANF29920.1"/>
    <property type="molecule type" value="Genomic_DNA"/>
</dbReference>
<sequence>MNNFVVYTAITGNYDDIKPLSYVSKNLDYLCFTDYDFNGLIPAPWKQVRLPKSVWSNKDLARYCKMNIHEILPHYKGSMWIDGNIDIINNVDDLIKDSICISPISSYEHWSRCNIYQEMEECAKIGFDSVFILKNQVNFYNQEGFISNELFETNVLIRDHTAHCFHDLSALWWSQYVKFGKRDQYSLTYAAWKFDVKINNLGIHDPRFVNKYFSYSSHASNDKIKFSKFDLMKKLNKLLNRLALLIVKI</sequence>
<dbReference type="InterPro" id="IPR048354">
    <property type="entry name" value="TOD1_MUCI70_glycTrfase_dom"/>
</dbReference>
<accession>A0A172WZX1</accession>
<proteinExistence type="predicted"/>
<name>A0A172WZX1_HAFAL</name>
<dbReference type="AlphaFoldDB" id="A0A172WZX1"/>
<reference evidence="2" key="1">
    <citation type="journal article" date="2016" name="PLoS ONE">
        <title>Genetic Diversity of O-Antigens in Hafnia alvei and the Development of a Suspension Array for Serotype Detection.</title>
        <authorList>
            <person name="Duan Z."/>
            <person name="Niedziela T."/>
            <person name="Lugowski C."/>
            <person name="Cao B."/>
            <person name="Wang T."/>
            <person name="Xu L."/>
            <person name="Yang B."/>
            <person name="Liu B."/>
            <person name="Wang L."/>
        </authorList>
    </citation>
    <scope>NUCLEOTIDE SEQUENCE</scope>
    <source>
        <strain evidence="2">PCM1192</strain>
    </source>
</reference>
<evidence type="ECO:0000313" key="2">
    <source>
        <dbReference type="EMBL" id="ANF29920.1"/>
    </source>
</evidence>
<dbReference type="Pfam" id="PF04765">
    <property type="entry name" value="TOD1_MUCI70"/>
    <property type="match status" value="1"/>
</dbReference>
<feature type="domain" description="TOD1/MUCI70 glycosyltransferase-like" evidence="1">
    <location>
        <begin position="45"/>
        <end position="197"/>
    </location>
</feature>
<evidence type="ECO:0000259" key="1">
    <source>
        <dbReference type="Pfam" id="PF04765"/>
    </source>
</evidence>
<protein>
    <recommendedName>
        <fullName evidence="1">TOD1/MUCI70 glycosyltransferase-like domain-containing protein</fullName>
    </recommendedName>
</protein>
<organism evidence="2">
    <name type="scientific">Hafnia alvei</name>
    <dbReference type="NCBI Taxonomy" id="569"/>
    <lineage>
        <taxon>Bacteria</taxon>
        <taxon>Pseudomonadati</taxon>
        <taxon>Pseudomonadota</taxon>
        <taxon>Gammaproteobacteria</taxon>
        <taxon>Enterobacterales</taxon>
        <taxon>Hafniaceae</taxon>
        <taxon>Hafnia</taxon>
    </lineage>
</organism>